<dbReference type="EMBL" id="JAAWWK010000003">
    <property type="protein sequence ID" value="NKI17733.1"/>
    <property type="molecule type" value="Genomic_DNA"/>
</dbReference>
<reference evidence="1 2" key="1">
    <citation type="submission" date="2020-04" db="EMBL/GenBank/DDBJ databases">
        <authorList>
            <person name="Yoon J."/>
        </authorList>
    </citation>
    <scope>NUCLEOTIDE SEQUENCE [LARGE SCALE GENOMIC DNA]</scope>
    <source>
        <strain evidence="1 2">KMU-166</strain>
    </source>
</reference>
<evidence type="ECO:0000313" key="2">
    <source>
        <dbReference type="Proteomes" id="UP000765845"/>
    </source>
</evidence>
<keyword evidence="2" id="KW-1185">Reference proteome</keyword>
<organism evidence="1 2">
    <name type="scientific">Spongiibacter thalassae</name>
    <dbReference type="NCBI Taxonomy" id="2721624"/>
    <lineage>
        <taxon>Bacteria</taxon>
        <taxon>Pseudomonadati</taxon>
        <taxon>Pseudomonadota</taxon>
        <taxon>Gammaproteobacteria</taxon>
        <taxon>Cellvibrionales</taxon>
        <taxon>Spongiibacteraceae</taxon>
        <taxon>Spongiibacter</taxon>
    </lineage>
</organism>
<gene>
    <name evidence="1" type="ORF">HCU74_09895</name>
</gene>
<sequence>MAASTVFPGAELNSTFTALRKLLLAVTDSQFAGQLDIVREQKNQSLLILNESSMPEGLLALGQT</sequence>
<name>A0ABX1GH19_9GAMM</name>
<accession>A0ABX1GH19</accession>
<proteinExistence type="predicted"/>
<evidence type="ECO:0000313" key="1">
    <source>
        <dbReference type="EMBL" id="NKI17733.1"/>
    </source>
</evidence>
<dbReference type="RefSeq" id="WP_168450080.1">
    <property type="nucleotide sequence ID" value="NZ_JAAWWK010000003.1"/>
</dbReference>
<dbReference type="Proteomes" id="UP000765845">
    <property type="component" value="Unassembled WGS sequence"/>
</dbReference>
<protein>
    <submittedName>
        <fullName evidence="1">Uncharacterized protein</fullName>
    </submittedName>
</protein>
<comment type="caution">
    <text evidence="1">The sequence shown here is derived from an EMBL/GenBank/DDBJ whole genome shotgun (WGS) entry which is preliminary data.</text>
</comment>